<dbReference type="GeneID" id="14920090"/>
<keyword evidence="3" id="KW-0479">Metal-binding</keyword>
<comment type="similarity">
    <text evidence="1 3">Belongs to the polypeptide deformylase family.</text>
</comment>
<keyword evidence="3" id="KW-0378">Hydrolase</keyword>
<comment type="function">
    <text evidence="3">Removes the formyl group from the N-terminal Met of newly synthesized proteins.</text>
</comment>
<evidence type="ECO:0000313" key="5">
    <source>
        <dbReference type="Proteomes" id="UP000011083"/>
    </source>
</evidence>
<dbReference type="PANTHER" id="PTHR10458">
    <property type="entry name" value="PEPTIDE DEFORMYLASE"/>
    <property type="match status" value="1"/>
</dbReference>
<dbReference type="GO" id="GO:0046872">
    <property type="term" value="F:metal ion binding"/>
    <property type="evidence" value="ECO:0007669"/>
    <property type="project" value="UniProtKB-KW"/>
</dbReference>
<accession>L8H3K8</accession>
<dbReference type="Gene3D" id="3.90.45.10">
    <property type="entry name" value="Peptide deformylase"/>
    <property type="match status" value="1"/>
</dbReference>
<reference evidence="4 5" key="1">
    <citation type="journal article" date="2013" name="Genome Biol.">
        <title>Genome of Acanthamoeba castellanii highlights extensive lateral gene transfer and early evolution of tyrosine kinase signaling.</title>
        <authorList>
            <person name="Clarke M."/>
            <person name="Lohan A.J."/>
            <person name="Liu B."/>
            <person name="Lagkouvardos I."/>
            <person name="Roy S."/>
            <person name="Zafar N."/>
            <person name="Bertelli C."/>
            <person name="Schilde C."/>
            <person name="Kianianmomeni A."/>
            <person name="Burglin T.R."/>
            <person name="Frech C."/>
            <person name="Turcotte B."/>
            <person name="Kopec K.O."/>
            <person name="Synnott J.M."/>
            <person name="Choo C."/>
            <person name="Paponov I."/>
            <person name="Finkler A."/>
            <person name="Soon Heng Tan C."/>
            <person name="Hutchins A.P."/>
            <person name="Weinmeier T."/>
            <person name="Rattei T."/>
            <person name="Chu J.S."/>
            <person name="Gimenez G."/>
            <person name="Irimia M."/>
            <person name="Rigden D.J."/>
            <person name="Fitzpatrick D.A."/>
            <person name="Lorenzo-Morales J."/>
            <person name="Bateman A."/>
            <person name="Chiu C.H."/>
            <person name="Tang P."/>
            <person name="Hegemann P."/>
            <person name="Fromm H."/>
            <person name="Raoult D."/>
            <person name="Greub G."/>
            <person name="Miranda-Saavedra D."/>
            <person name="Chen N."/>
            <person name="Nash P."/>
            <person name="Ginger M.L."/>
            <person name="Horn M."/>
            <person name="Schaap P."/>
            <person name="Caler L."/>
            <person name="Loftus B."/>
        </authorList>
    </citation>
    <scope>NUCLEOTIDE SEQUENCE [LARGE SCALE GENOMIC DNA]</scope>
    <source>
        <strain evidence="4 5">Neff</strain>
    </source>
</reference>
<evidence type="ECO:0000256" key="3">
    <source>
        <dbReference type="RuleBase" id="RU362111"/>
    </source>
</evidence>
<comment type="catalytic activity">
    <reaction evidence="3">
        <text>N-terminal N-formyl-L-methionyl-[peptide] + H2O = N-terminal L-methionyl-[peptide] + formate</text>
        <dbReference type="Rhea" id="RHEA:24420"/>
        <dbReference type="Rhea" id="RHEA-COMP:10639"/>
        <dbReference type="Rhea" id="RHEA-COMP:10640"/>
        <dbReference type="ChEBI" id="CHEBI:15377"/>
        <dbReference type="ChEBI" id="CHEBI:15740"/>
        <dbReference type="ChEBI" id="CHEBI:49298"/>
        <dbReference type="ChEBI" id="CHEBI:64731"/>
        <dbReference type="EC" id="3.5.1.88"/>
    </reaction>
</comment>
<proteinExistence type="inferred from homology"/>
<keyword evidence="3" id="KW-0648">Protein biosynthesis</keyword>
<dbReference type="GO" id="GO:0042586">
    <property type="term" value="F:peptide deformylase activity"/>
    <property type="evidence" value="ECO:0007669"/>
    <property type="project" value="UniProtKB-EC"/>
</dbReference>
<dbReference type="EMBL" id="KB007933">
    <property type="protein sequence ID" value="ELR19313.1"/>
    <property type="molecule type" value="Genomic_DNA"/>
</dbReference>
<evidence type="ECO:0000256" key="1">
    <source>
        <dbReference type="ARBA" id="ARBA00010759"/>
    </source>
</evidence>
<dbReference type="SUPFAM" id="SSF56420">
    <property type="entry name" value="Peptide deformylase"/>
    <property type="match status" value="1"/>
</dbReference>
<dbReference type="PANTHER" id="PTHR10458:SF22">
    <property type="entry name" value="PEPTIDE DEFORMYLASE"/>
    <property type="match status" value="1"/>
</dbReference>
<dbReference type="KEGG" id="acan:ACA1_264870"/>
<name>L8H3K8_ACACF</name>
<dbReference type="OMA" id="ELWDDCM"/>
<dbReference type="VEuPathDB" id="AmoebaDB:ACA1_264870"/>
<protein>
    <recommendedName>
        <fullName evidence="2 3">Peptide deformylase</fullName>
        <ecNumber evidence="2 3">3.5.1.88</ecNumber>
    </recommendedName>
</protein>
<sequence length="174" mass="19538">MAASVVLLGDPRLRVVSAAVPDVAESQFVSERRTLEATLQKFRQDNGFGRAISAPQIGVNKRLIALDLGKEGGGAFCMVNPLITHRSDETFTMWDDCMSFPWLLVKVRRHKSISVEYQDEEGNTKKWENINQAVSGVLAVDRAETNRDLISRAVYDSMRDHFDAQVDYHITPTI</sequence>
<dbReference type="PRINTS" id="PR01576">
    <property type="entry name" value="PDEFORMYLASE"/>
</dbReference>
<keyword evidence="5" id="KW-1185">Reference proteome</keyword>
<gene>
    <name evidence="4" type="ORF">ACA1_264870</name>
</gene>
<dbReference type="GO" id="GO:0006412">
    <property type="term" value="P:translation"/>
    <property type="evidence" value="ECO:0007669"/>
    <property type="project" value="UniProtKB-KW"/>
</dbReference>
<dbReference type="InterPro" id="IPR023635">
    <property type="entry name" value="Peptide_deformylase"/>
</dbReference>
<evidence type="ECO:0000313" key="4">
    <source>
        <dbReference type="EMBL" id="ELR19313.1"/>
    </source>
</evidence>
<dbReference type="OrthoDB" id="276063at2759"/>
<dbReference type="RefSeq" id="XP_004341398.1">
    <property type="nucleotide sequence ID" value="XM_004341350.1"/>
</dbReference>
<dbReference type="InterPro" id="IPR036821">
    <property type="entry name" value="Peptide_deformylase_sf"/>
</dbReference>
<dbReference type="STRING" id="1257118.L8H3K8"/>
<organism evidence="4 5">
    <name type="scientific">Acanthamoeba castellanii (strain ATCC 30010 / Neff)</name>
    <dbReference type="NCBI Taxonomy" id="1257118"/>
    <lineage>
        <taxon>Eukaryota</taxon>
        <taxon>Amoebozoa</taxon>
        <taxon>Discosea</taxon>
        <taxon>Longamoebia</taxon>
        <taxon>Centramoebida</taxon>
        <taxon>Acanthamoebidae</taxon>
        <taxon>Acanthamoeba</taxon>
    </lineage>
</organism>
<dbReference type="EC" id="3.5.1.88" evidence="2 3"/>
<dbReference type="AlphaFoldDB" id="L8H3K8"/>
<dbReference type="Pfam" id="PF01327">
    <property type="entry name" value="Pep_deformylase"/>
    <property type="match status" value="1"/>
</dbReference>
<evidence type="ECO:0000256" key="2">
    <source>
        <dbReference type="ARBA" id="ARBA00012175"/>
    </source>
</evidence>
<dbReference type="Proteomes" id="UP000011083">
    <property type="component" value="Unassembled WGS sequence"/>
</dbReference>